<accession>A0A8H7K919</accession>
<comment type="caution">
    <text evidence="1">The sequence shown here is derived from an EMBL/GenBank/DDBJ whole genome shotgun (WGS) entry which is preliminary data.</text>
</comment>
<dbReference type="Proteomes" id="UP000616885">
    <property type="component" value="Unassembled WGS sequence"/>
</dbReference>
<evidence type="ECO:0008006" key="3">
    <source>
        <dbReference type="Google" id="ProtNLM"/>
    </source>
</evidence>
<dbReference type="AlphaFoldDB" id="A0A8H7K919"/>
<protein>
    <recommendedName>
        <fullName evidence="3">Transcription factor domain-containing protein</fullName>
    </recommendedName>
</protein>
<sequence>MSTPFVLASPALKTVDQLEDETCWAVQHDNLGSTCAKSYIDNVYFEVPVLDIGALCTSWQNRKAPFLPESPLHHALILATISWLDKSTLIRHGFTSREEAFDVHFNKLKNCIAHTTEPLIEVQALLLAIHSLSCSGIRSGRDQSREWLQQVVDHLKQGLSRKTKSKLAKFSSLRRRIWWSAFIAERLHYLRYALEEQTENLNPSFEFSRQTDMPLTMEDLGSQYYLMVGETANEYWCRLQKTSCFLQRKLICEQLDQIVCSSTLLHPPEATTPDTATKISAVAPPVAFFKYDIYFATLQSLGSSSGFTKKGKVHVWDIVRDNIASDMTRKIIQGATGALHQVNINELHRTASILPLRAVICATRAYLYLSKAPTSRDYSYMRSQLDVLLGTCITASDELWTEGAFIDGDSTPYLLPELSTMATTPTSSSAPTPIGEDFEMLNGAIEEKRELMSSFDELWNPPKLENASPSSVINSLDI</sequence>
<evidence type="ECO:0000313" key="1">
    <source>
        <dbReference type="EMBL" id="KAF9742738.1"/>
    </source>
</evidence>
<gene>
    <name evidence="1" type="ORF">IM811_006920</name>
</gene>
<name>A0A8H7K919_BIOOC</name>
<reference evidence="1" key="1">
    <citation type="submission" date="2020-10" db="EMBL/GenBank/DDBJ databases">
        <title>High-Quality Genome Resource of Clonostachys rosea strain S41 by Oxford Nanopore Long-Read Sequencing.</title>
        <authorList>
            <person name="Wang H."/>
        </authorList>
    </citation>
    <scope>NUCLEOTIDE SEQUENCE</scope>
    <source>
        <strain evidence="1">S41</strain>
    </source>
</reference>
<organism evidence="1 2">
    <name type="scientific">Bionectria ochroleuca</name>
    <name type="common">Gliocladium roseum</name>
    <dbReference type="NCBI Taxonomy" id="29856"/>
    <lineage>
        <taxon>Eukaryota</taxon>
        <taxon>Fungi</taxon>
        <taxon>Dikarya</taxon>
        <taxon>Ascomycota</taxon>
        <taxon>Pezizomycotina</taxon>
        <taxon>Sordariomycetes</taxon>
        <taxon>Hypocreomycetidae</taxon>
        <taxon>Hypocreales</taxon>
        <taxon>Bionectriaceae</taxon>
        <taxon>Clonostachys</taxon>
    </lineage>
</organism>
<proteinExistence type="predicted"/>
<dbReference type="EMBL" id="JADCTT010000019">
    <property type="protein sequence ID" value="KAF9742738.1"/>
    <property type="molecule type" value="Genomic_DNA"/>
</dbReference>
<evidence type="ECO:0000313" key="2">
    <source>
        <dbReference type="Proteomes" id="UP000616885"/>
    </source>
</evidence>
<dbReference type="CDD" id="cd12148">
    <property type="entry name" value="fungal_TF_MHR"/>
    <property type="match status" value="1"/>
</dbReference>